<comment type="caution">
    <text evidence="1">The sequence shown here is derived from an EMBL/GenBank/DDBJ whole genome shotgun (WGS) entry which is preliminary data.</text>
</comment>
<gene>
    <name evidence="1" type="ORF">JJQ60_20335</name>
</gene>
<proteinExistence type="predicted"/>
<name>A0A937A2X1_9FLAO</name>
<accession>A0A937A2X1</accession>
<evidence type="ECO:0000313" key="2">
    <source>
        <dbReference type="Proteomes" id="UP000651057"/>
    </source>
</evidence>
<reference evidence="1" key="1">
    <citation type="submission" date="2021-01" db="EMBL/GenBank/DDBJ databases">
        <authorList>
            <person name="Zhong Y.L."/>
        </authorList>
    </citation>
    <scope>NUCLEOTIDE SEQUENCE</scope>
    <source>
        <strain evidence="1">KCTC 23302</strain>
    </source>
</reference>
<sequence>MKKALLFISVTCLLFNCTNGKKSDFQEYIKSLDTIELPFQYNSTKGFFVEQKSENYNQDLYKKYKQSWAERPVGILYNNGKNIVIPEIVIADYAEAPYLMVYDNNGKKLDSLSVFKKSGIDMLFEAFEYVTIDAKMEISVIDSIYKWKENKDKNDRDPLTKTLSTGKTTYRLNAIGKFEIKK</sequence>
<keyword evidence="2" id="KW-1185">Reference proteome</keyword>
<dbReference type="EMBL" id="JAERQJ010000013">
    <property type="protein sequence ID" value="MBL0685891.1"/>
    <property type="molecule type" value="Genomic_DNA"/>
</dbReference>
<organism evidence="1 2">
    <name type="scientific">Aquimarina mytili</name>
    <dbReference type="NCBI Taxonomy" id="874423"/>
    <lineage>
        <taxon>Bacteria</taxon>
        <taxon>Pseudomonadati</taxon>
        <taxon>Bacteroidota</taxon>
        <taxon>Flavobacteriia</taxon>
        <taxon>Flavobacteriales</taxon>
        <taxon>Flavobacteriaceae</taxon>
        <taxon>Aquimarina</taxon>
    </lineage>
</organism>
<dbReference type="AlphaFoldDB" id="A0A937A2X1"/>
<protein>
    <submittedName>
        <fullName evidence="1">Uncharacterized protein</fullName>
    </submittedName>
</protein>
<dbReference type="RefSeq" id="WP_201924348.1">
    <property type="nucleotide sequence ID" value="NZ_BAABAX010000011.1"/>
</dbReference>
<dbReference type="Proteomes" id="UP000651057">
    <property type="component" value="Unassembled WGS sequence"/>
</dbReference>
<evidence type="ECO:0000313" key="1">
    <source>
        <dbReference type="EMBL" id="MBL0685891.1"/>
    </source>
</evidence>